<organism evidence="2 3">
    <name type="scientific">Cylicocyclus nassatus</name>
    <name type="common">Nematode worm</name>
    <dbReference type="NCBI Taxonomy" id="53992"/>
    <lineage>
        <taxon>Eukaryota</taxon>
        <taxon>Metazoa</taxon>
        <taxon>Ecdysozoa</taxon>
        <taxon>Nematoda</taxon>
        <taxon>Chromadorea</taxon>
        <taxon>Rhabditida</taxon>
        <taxon>Rhabditina</taxon>
        <taxon>Rhabditomorpha</taxon>
        <taxon>Strongyloidea</taxon>
        <taxon>Strongylidae</taxon>
        <taxon>Cylicocyclus</taxon>
    </lineage>
</organism>
<dbReference type="Proteomes" id="UP001176961">
    <property type="component" value="Unassembled WGS sequence"/>
</dbReference>
<dbReference type="AlphaFoldDB" id="A0AA36M666"/>
<gene>
    <name evidence="2" type="ORF">CYNAS_LOCUS11509</name>
</gene>
<dbReference type="EMBL" id="CATQJL010000223">
    <property type="protein sequence ID" value="CAJ0599526.1"/>
    <property type="molecule type" value="Genomic_DNA"/>
</dbReference>
<comment type="caution">
    <text evidence="2">The sequence shown here is derived from an EMBL/GenBank/DDBJ whole genome shotgun (WGS) entry which is preliminary data.</text>
</comment>
<keyword evidence="3" id="KW-1185">Reference proteome</keyword>
<feature type="chain" id="PRO_5041227866" evidence="1">
    <location>
        <begin position="22"/>
        <end position="259"/>
    </location>
</feature>
<accession>A0AA36M666</accession>
<reference evidence="2" key="1">
    <citation type="submission" date="2023-07" db="EMBL/GenBank/DDBJ databases">
        <authorList>
            <consortium name="CYATHOMIX"/>
        </authorList>
    </citation>
    <scope>NUCLEOTIDE SEQUENCE</scope>
    <source>
        <strain evidence="2">N/A</strain>
    </source>
</reference>
<keyword evidence="1" id="KW-0732">Signal</keyword>
<sequence>MNATLLTIVGWLVTLSGVTVARSKFTKRQGSVCLKPVDYDKTMAYFRRFWTEIPENVERSIGKKLADDDRIIWFENKHFDERQRVLFVNVVERKSSKSHFIRSDPVNGEFGDDFKAINEEEFKKWRAACINLSGPPYPKAPYCSKDFEKSETMAEFRNFAKAPNEVERFLGKKLADNDSINRYEIYHMRPNWPSAWFLRKKYNLPEDWTAMFLKVTEKATGRNHFLRLNRPRPRRDKVSWVAQKISEEDFKKWETACPM</sequence>
<evidence type="ECO:0000313" key="2">
    <source>
        <dbReference type="EMBL" id="CAJ0599526.1"/>
    </source>
</evidence>
<protein>
    <submittedName>
        <fullName evidence="2">Uncharacterized protein</fullName>
    </submittedName>
</protein>
<proteinExistence type="predicted"/>
<evidence type="ECO:0000256" key="1">
    <source>
        <dbReference type="SAM" id="SignalP"/>
    </source>
</evidence>
<evidence type="ECO:0000313" key="3">
    <source>
        <dbReference type="Proteomes" id="UP001176961"/>
    </source>
</evidence>
<name>A0AA36M666_CYLNA</name>
<feature type="signal peptide" evidence="1">
    <location>
        <begin position="1"/>
        <end position="21"/>
    </location>
</feature>